<evidence type="ECO:0000259" key="2">
    <source>
        <dbReference type="Pfam" id="PF01757"/>
    </source>
</evidence>
<protein>
    <submittedName>
        <fullName evidence="3">Acyltransferase 3</fullName>
    </submittedName>
</protein>
<dbReference type="PANTHER" id="PTHR23028:SF53">
    <property type="entry name" value="ACYL_TRANSF_3 DOMAIN-CONTAINING PROTEIN"/>
    <property type="match status" value="1"/>
</dbReference>
<dbReference type="OrthoDB" id="9796461at2"/>
<dbReference type="RefSeq" id="WP_052429983.1">
    <property type="nucleotide sequence ID" value="NZ_BBLT01000002.1"/>
</dbReference>
<feature type="transmembrane region" description="Helical" evidence="1">
    <location>
        <begin position="126"/>
        <end position="147"/>
    </location>
</feature>
<dbReference type="GO" id="GO:0016020">
    <property type="term" value="C:membrane"/>
    <property type="evidence" value="ECO:0007669"/>
    <property type="project" value="TreeGrafter"/>
</dbReference>
<evidence type="ECO:0000256" key="1">
    <source>
        <dbReference type="SAM" id="Phobius"/>
    </source>
</evidence>
<keyword evidence="1" id="KW-0472">Membrane</keyword>
<feature type="transmembrane region" description="Helical" evidence="1">
    <location>
        <begin position="12"/>
        <end position="27"/>
    </location>
</feature>
<name>A0A098LCS6_9BACT</name>
<proteinExistence type="predicted"/>
<keyword evidence="4" id="KW-1185">Reference proteome</keyword>
<feature type="transmembrane region" description="Helical" evidence="1">
    <location>
        <begin position="33"/>
        <end position="54"/>
    </location>
</feature>
<sequence>MKFTNRSFGLDFARALAICLVLIAHFVKKVEHFGFWGVELFFGLSGFLIGQILWKSFSQTDQWTIKHLTNFWSRRWWRTLPNYYLFFFIMLLFHSYQGNLPKWVDLKDYLWFGQDFFAREGGFFGISWSLCIEEWFYLLFPLVLFILHKLGLKSKIAFTLTLLLFIATSIFIRQILIADHVGHSLRGITMARLDAIACGVLVVFCFSIIDGSFRNKIIAFSLGLILLLTAFNFVYFSGYSYDEIKESQFTLLIVPLGFSLLLPLTYHLNMTNGAIKWIVEKLSLWSYSIYLSHIPVMFLIYELMGGTRDSIMGNALSKIIGLGLTILVSAIIFTYFEVPLTRKRPKELSTENSEVEIKNSIPLKS</sequence>
<feature type="domain" description="Acyltransferase 3" evidence="2">
    <location>
        <begin position="9"/>
        <end position="333"/>
    </location>
</feature>
<dbReference type="Proteomes" id="UP000030185">
    <property type="component" value="Unassembled WGS sequence"/>
</dbReference>
<evidence type="ECO:0000313" key="3">
    <source>
        <dbReference type="EMBL" id="GAL84058.1"/>
    </source>
</evidence>
<dbReference type="PANTHER" id="PTHR23028">
    <property type="entry name" value="ACETYLTRANSFERASE"/>
    <property type="match status" value="1"/>
</dbReference>
<dbReference type="Pfam" id="PF01757">
    <property type="entry name" value="Acyl_transf_3"/>
    <property type="match status" value="1"/>
</dbReference>
<feature type="transmembrane region" description="Helical" evidence="1">
    <location>
        <begin position="189"/>
        <end position="210"/>
    </location>
</feature>
<feature type="transmembrane region" description="Helical" evidence="1">
    <location>
        <begin position="282"/>
        <end position="303"/>
    </location>
</feature>
<dbReference type="InterPro" id="IPR050879">
    <property type="entry name" value="Acyltransferase_3"/>
</dbReference>
<comment type="caution">
    <text evidence="3">The sequence shown here is derived from an EMBL/GenBank/DDBJ whole genome shotgun (WGS) entry which is preliminary data.</text>
</comment>
<keyword evidence="3" id="KW-0012">Acyltransferase</keyword>
<keyword evidence="1" id="KW-1133">Transmembrane helix</keyword>
<keyword evidence="3" id="KW-0808">Transferase</keyword>
<feature type="transmembrane region" description="Helical" evidence="1">
    <location>
        <begin position="217"/>
        <end position="237"/>
    </location>
</feature>
<evidence type="ECO:0000313" key="4">
    <source>
        <dbReference type="Proteomes" id="UP000030185"/>
    </source>
</evidence>
<keyword evidence="1" id="KW-0812">Transmembrane</keyword>
<organism evidence="3 4">
    <name type="scientific">Sporocytophaga myxococcoides</name>
    <dbReference type="NCBI Taxonomy" id="153721"/>
    <lineage>
        <taxon>Bacteria</taxon>
        <taxon>Pseudomonadati</taxon>
        <taxon>Bacteroidota</taxon>
        <taxon>Cytophagia</taxon>
        <taxon>Cytophagales</taxon>
        <taxon>Cytophagaceae</taxon>
        <taxon>Sporocytophaga</taxon>
    </lineage>
</organism>
<dbReference type="GO" id="GO:0009103">
    <property type="term" value="P:lipopolysaccharide biosynthetic process"/>
    <property type="evidence" value="ECO:0007669"/>
    <property type="project" value="TreeGrafter"/>
</dbReference>
<feature type="transmembrane region" description="Helical" evidence="1">
    <location>
        <begin position="156"/>
        <end position="177"/>
    </location>
</feature>
<feature type="transmembrane region" description="Helical" evidence="1">
    <location>
        <begin position="249"/>
        <end position="270"/>
    </location>
</feature>
<dbReference type="EMBL" id="BBLT01000002">
    <property type="protein sequence ID" value="GAL84058.1"/>
    <property type="molecule type" value="Genomic_DNA"/>
</dbReference>
<gene>
    <name evidence="3" type="ORF">MYP_1286</name>
</gene>
<dbReference type="eggNOG" id="COG1835">
    <property type="taxonomic scope" value="Bacteria"/>
</dbReference>
<dbReference type="InterPro" id="IPR002656">
    <property type="entry name" value="Acyl_transf_3_dom"/>
</dbReference>
<accession>A0A098LCS6</accession>
<dbReference type="AlphaFoldDB" id="A0A098LCS6"/>
<feature type="transmembrane region" description="Helical" evidence="1">
    <location>
        <begin position="315"/>
        <end position="336"/>
    </location>
</feature>
<dbReference type="GO" id="GO:0016747">
    <property type="term" value="F:acyltransferase activity, transferring groups other than amino-acyl groups"/>
    <property type="evidence" value="ECO:0007669"/>
    <property type="project" value="InterPro"/>
</dbReference>
<reference evidence="3 4" key="1">
    <citation type="submission" date="2014-09" db="EMBL/GenBank/DDBJ databases">
        <title>Sporocytophaga myxococcoides PG-01 genome sequencing.</title>
        <authorList>
            <person name="Liu L."/>
            <person name="Gao P.J."/>
            <person name="Chen G.J."/>
            <person name="Wang L.S."/>
        </authorList>
    </citation>
    <scope>NUCLEOTIDE SEQUENCE [LARGE SCALE GENOMIC DNA]</scope>
    <source>
        <strain evidence="3 4">PG-01</strain>
    </source>
</reference>
<feature type="transmembrane region" description="Helical" evidence="1">
    <location>
        <begin position="75"/>
        <end position="96"/>
    </location>
</feature>
<dbReference type="STRING" id="153721.MYP_1286"/>